<evidence type="ECO:0000313" key="2">
    <source>
        <dbReference type="Proteomes" id="UP000223606"/>
    </source>
</evidence>
<gene>
    <name evidence="1" type="ORF">HDIA_2918</name>
</gene>
<evidence type="ECO:0000313" key="1">
    <source>
        <dbReference type="EMBL" id="SON56459.1"/>
    </source>
</evidence>
<dbReference type="EMBL" id="LT960614">
    <property type="protein sequence ID" value="SON56459.1"/>
    <property type="molecule type" value="Genomic_DNA"/>
</dbReference>
<keyword evidence="2" id="KW-1185">Reference proteome</keyword>
<reference evidence="2" key="1">
    <citation type="submission" date="2017-09" db="EMBL/GenBank/DDBJ databases">
        <title>Genome sequence of Nannocystis excedens DSM 71.</title>
        <authorList>
            <person name="Blom J."/>
        </authorList>
    </citation>
    <scope>NUCLEOTIDE SEQUENCE [LARGE SCALE GENOMIC DNA]</scope>
    <source>
        <strain evidence="2">type strain: E19</strain>
    </source>
</reference>
<proteinExistence type="predicted"/>
<dbReference type="AlphaFoldDB" id="A0A2C9D8F2"/>
<dbReference type="RefSeq" id="WP_099556840.1">
    <property type="nucleotide sequence ID" value="NZ_LT960614.1"/>
</dbReference>
<accession>A0A2C9D8F2</accession>
<dbReference type="KEGG" id="hdi:HDIA_2918"/>
<organism evidence="1 2">
    <name type="scientific">Hartmannibacter diazotrophicus</name>
    <dbReference type="NCBI Taxonomy" id="1482074"/>
    <lineage>
        <taxon>Bacteria</taxon>
        <taxon>Pseudomonadati</taxon>
        <taxon>Pseudomonadota</taxon>
        <taxon>Alphaproteobacteria</taxon>
        <taxon>Hyphomicrobiales</taxon>
        <taxon>Pleomorphomonadaceae</taxon>
        <taxon>Hartmannibacter</taxon>
    </lineage>
</organism>
<name>A0A2C9D8F2_9HYPH</name>
<dbReference type="Proteomes" id="UP000223606">
    <property type="component" value="Chromosome 1"/>
</dbReference>
<dbReference type="OrthoDB" id="8451820at2"/>
<sequence>MNLSPFWPDFFGLGDGGGNTFNTRFGVTDSNRQNFLPVTSFLSPTVVNYNDYQGDTRIEERVISDVASFGKQLGIVTEALLAVIDSDDDGEKFDRLRHLVARVEEIKQRCQRSDEERAKDAFEKLLKSDGKRARQLLEALQAEWADRPASV</sequence>
<protein>
    <submittedName>
        <fullName evidence="1">Uncharacterized protein</fullName>
    </submittedName>
</protein>